<sequence length="170" mass="18971">MLQHISREQDADREGRSLKPKAGGCFLIKTKKGYRFLECNISTDSFGGNISCREKIQSNFTNKQWGAYREHAGSWNGNVGVILIDWEMGEHTVNPQGPTPYSAHFTMGALAHLYLAHVLSPSSPWTFSPVLPLSSCCSPNHARILFAPRKFARGVQHTYDHEPISRTALS</sequence>
<dbReference type="AlphaFoldDB" id="A0AAV7J2Y6"/>
<dbReference type="Proteomes" id="UP000826195">
    <property type="component" value="Unassembled WGS sequence"/>
</dbReference>
<organism evidence="1 2">
    <name type="scientific">Cotesia glomerata</name>
    <name type="common">Lepidopteran parasitic wasp</name>
    <name type="synonym">Apanteles glomeratus</name>
    <dbReference type="NCBI Taxonomy" id="32391"/>
    <lineage>
        <taxon>Eukaryota</taxon>
        <taxon>Metazoa</taxon>
        <taxon>Ecdysozoa</taxon>
        <taxon>Arthropoda</taxon>
        <taxon>Hexapoda</taxon>
        <taxon>Insecta</taxon>
        <taxon>Pterygota</taxon>
        <taxon>Neoptera</taxon>
        <taxon>Endopterygota</taxon>
        <taxon>Hymenoptera</taxon>
        <taxon>Apocrita</taxon>
        <taxon>Ichneumonoidea</taxon>
        <taxon>Braconidae</taxon>
        <taxon>Microgastrinae</taxon>
        <taxon>Cotesia</taxon>
    </lineage>
</organism>
<name>A0AAV7J2Y6_COTGL</name>
<reference evidence="1 2" key="1">
    <citation type="journal article" date="2021" name="J. Hered.">
        <title>A chromosome-level genome assembly of the parasitoid wasp, Cotesia glomerata (Hymenoptera: Braconidae).</title>
        <authorList>
            <person name="Pinto B.J."/>
            <person name="Weis J.J."/>
            <person name="Gamble T."/>
            <person name="Ode P.J."/>
            <person name="Paul R."/>
            <person name="Zaspel J.M."/>
        </authorList>
    </citation>
    <scope>NUCLEOTIDE SEQUENCE [LARGE SCALE GENOMIC DNA]</scope>
    <source>
        <strain evidence="1">CgM1</strain>
    </source>
</reference>
<evidence type="ECO:0000313" key="2">
    <source>
        <dbReference type="Proteomes" id="UP000826195"/>
    </source>
</evidence>
<evidence type="ECO:0000313" key="1">
    <source>
        <dbReference type="EMBL" id="KAH0567145.1"/>
    </source>
</evidence>
<keyword evidence="2" id="KW-1185">Reference proteome</keyword>
<dbReference type="EMBL" id="JAHXZJ010000001">
    <property type="protein sequence ID" value="KAH0567145.1"/>
    <property type="molecule type" value="Genomic_DNA"/>
</dbReference>
<comment type="caution">
    <text evidence="1">The sequence shown here is derived from an EMBL/GenBank/DDBJ whole genome shotgun (WGS) entry which is preliminary data.</text>
</comment>
<gene>
    <name evidence="1" type="ORF">KQX54_006972</name>
</gene>
<protein>
    <submittedName>
        <fullName evidence="1">Uncharacterized protein</fullName>
    </submittedName>
</protein>
<accession>A0AAV7J2Y6</accession>
<proteinExistence type="predicted"/>